<sequence length="100" mass="11328">MPRVAQILVSKTAKADIPAHWSLYIPYASSPSRPEETGKLIHVVGSPLHGYALEFKAPYVSSEDSIKRVPFPVCSVDDKYVKDTDLQMDTYFLMEVVRLW</sequence>
<evidence type="ECO:0000313" key="2">
    <source>
        <dbReference type="Proteomes" id="UP001307849"/>
    </source>
</evidence>
<proteinExistence type="predicted"/>
<dbReference type="InterPro" id="IPR046670">
    <property type="entry name" value="DUF6540"/>
</dbReference>
<name>A0AAN8NBN7_9PEZI</name>
<organism evidence="1 2">
    <name type="scientific">Arthrobotrys conoides</name>
    <dbReference type="NCBI Taxonomy" id="74498"/>
    <lineage>
        <taxon>Eukaryota</taxon>
        <taxon>Fungi</taxon>
        <taxon>Dikarya</taxon>
        <taxon>Ascomycota</taxon>
        <taxon>Pezizomycotina</taxon>
        <taxon>Orbiliomycetes</taxon>
        <taxon>Orbiliales</taxon>
        <taxon>Orbiliaceae</taxon>
        <taxon>Arthrobotrys</taxon>
    </lineage>
</organism>
<dbReference type="Pfam" id="PF20174">
    <property type="entry name" value="DUF6540"/>
    <property type="match status" value="1"/>
</dbReference>
<comment type="caution">
    <text evidence="1">The sequence shown here is derived from an EMBL/GenBank/DDBJ whole genome shotgun (WGS) entry which is preliminary data.</text>
</comment>
<accession>A0AAN8NBN7</accession>
<dbReference type="AlphaFoldDB" id="A0AAN8NBN7"/>
<protein>
    <submittedName>
        <fullName evidence="1">Uncharacterized protein</fullName>
    </submittedName>
</protein>
<reference evidence="1 2" key="1">
    <citation type="submission" date="2019-10" db="EMBL/GenBank/DDBJ databases">
        <authorList>
            <person name="Palmer J.M."/>
        </authorList>
    </citation>
    <scope>NUCLEOTIDE SEQUENCE [LARGE SCALE GENOMIC DNA]</scope>
    <source>
        <strain evidence="1 2">TWF506</strain>
    </source>
</reference>
<dbReference type="EMBL" id="JAVHJM010000003">
    <property type="protein sequence ID" value="KAK6516249.1"/>
    <property type="molecule type" value="Genomic_DNA"/>
</dbReference>
<keyword evidence="2" id="KW-1185">Reference proteome</keyword>
<dbReference type="Proteomes" id="UP001307849">
    <property type="component" value="Unassembled WGS sequence"/>
</dbReference>
<gene>
    <name evidence="1" type="ORF">TWF506_006158</name>
</gene>
<evidence type="ECO:0000313" key="1">
    <source>
        <dbReference type="EMBL" id="KAK6516249.1"/>
    </source>
</evidence>